<dbReference type="STRING" id="1817772.A2527_14100"/>
<gene>
    <name evidence="1" type="ORF">A2527_14100</name>
</gene>
<protein>
    <submittedName>
        <fullName evidence="1">Uncharacterized protein</fullName>
    </submittedName>
</protein>
<name>A0A1F6G4M4_9PROT</name>
<organism evidence="1 2">
    <name type="scientific">Candidatus Lambdaproteobacteria bacterium RIFOXYD2_FULL_50_16</name>
    <dbReference type="NCBI Taxonomy" id="1817772"/>
    <lineage>
        <taxon>Bacteria</taxon>
        <taxon>Pseudomonadati</taxon>
        <taxon>Pseudomonadota</taxon>
        <taxon>Candidatus Lambdaproteobacteria</taxon>
    </lineage>
</organism>
<comment type="caution">
    <text evidence="1">The sequence shown here is derived from an EMBL/GenBank/DDBJ whole genome shotgun (WGS) entry which is preliminary data.</text>
</comment>
<reference evidence="1 2" key="1">
    <citation type="journal article" date="2016" name="Nat. Commun.">
        <title>Thousands of microbial genomes shed light on interconnected biogeochemical processes in an aquifer system.</title>
        <authorList>
            <person name="Anantharaman K."/>
            <person name="Brown C.T."/>
            <person name="Hug L.A."/>
            <person name="Sharon I."/>
            <person name="Castelle C.J."/>
            <person name="Probst A.J."/>
            <person name="Thomas B.C."/>
            <person name="Singh A."/>
            <person name="Wilkins M.J."/>
            <person name="Karaoz U."/>
            <person name="Brodie E.L."/>
            <person name="Williams K.H."/>
            <person name="Hubbard S.S."/>
            <person name="Banfield J.F."/>
        </authorList>
    </citation>
    <scope>NUCLEOTIDE SEQUENCE [LARGE SCALE GENOMIC DNA]</scope>
</reference>
<sequence>MADLNAAKGMAWDQQALDLKLTGHIFEQVEGLAAYGQAFQILVRQLAFEFKLVNATLDQAAKKMPSLIEAIETRLHWVEVGGVTANYEKSTGQIKIGATISGVDGPGVAAFLTTLRS</sequence>
<evidence type="ECO:0000313" key="1">
    <source>
        <dbReference type="EMBL" id="OGG93059.1"/>
    </source>
</evidence>
<proteinExistence type="predicted"/>
<dbReference type="AlphaFoldDB" id="A0A1F6G4M4"/>
<dbReference type="Proteomes" id="UP000178449">
    <property type="component" value="Unassembled WGS sequence"/>
</dbReference>
<dbReference type="EMBL" id="MFNE01000053">
    <property type="protein sequence ID" value="OGG93059.1"/>
    <property type="molecule type" value="Genomic_DNA"/>
</dbReference>
<evidence type="ECO:0000313" key="2">
    <source>
        <dbReference type="Proteomes" id="UP000178449"/>
    </source>
</evidence>
<accession>A0A1F6G4M4</accession>